<gene>
    <name evidence="1" type="ORF">GT755_05880</name>
</gene>
<protein>
    <submittedName>
        <fullName evidence="1">Uncharacterized protein</fullName>
    </submittedName>
</protein>
<reference evidence="1 2" key="1">
    <citation type="submission" date="2020-01" db="EMBL/GenBank/DDBJ databases">
        <title>Herbidospora sp. NEAU-GS84 nov., a novel actinomycete isolated from soil.</title>
        <authorList>
            <person name="Han L."/>
        </authorList>
    </citation>
    <scope>NUCLEOTIDE SEQUENCE [LARGE SCALE GENOMIC DNA]</scope>
    <source>
        <strain evidence="1 2">NEAU-GS84</strain>
    </source>
</reference>
<evidence type="ECO:0000313" key="1">
    <source>
        <dbReference type="EMBL" id="NAS21215.1"/>
    </source>
</evidence>
<dbReference type="Proteomes" id="UP000479526">
    <property type="component" value="Unassembled WGS sequence"/>
</dbReference>
<evidence type="ECO:0000313" key="2">
    <source>
        <dbReference type="Proteomes" id="UP000479526"/>
    </source>
</evidence>
<accession>A0A7C9NCN4</accession>
<keyword evidence="2" id="KW-1185">Reference proteome</keyword>
<proteinExistence type="predicted"/>
<comment type="caution">
    <text evidence="1">The sequence shown here is derived from an EMBL/GenBank/DDBJ whole genome shotgun (WGS) entry which is preliminary data.</text>
</comment>
<dbReference type="EMBL" id="WXEW01000002">
    <property type="protein sequence ID" value="NAS21215.1"/>
    <property type="molecule type" value="Genomic_DNA"/>
</dbReference>
<dbReference type="AlphaFoldDB" id="A0A7C9NCN4"/>
<dbReference type="RefSeq" id="WP_156045936.1">
    <property type="nucleotide sequence ID" value="NZ_WXEW01000002.1"/>
</dbReference>
<name>A0A7C9NCN4_9ACTN</name>
<sequence length="51" mass="5741">MDLLVTLSFIVAVVAGADRLLLALERYGLVRWRLSAPRPAERGARLDHLLR</sequence>
<organism evidence="1 2">
    <name type="scientific">Herbidospora solisilvae</name>
    <dbReference type="NCBI Taxonomy" id="2696284"/>
    <lineage>
        <taxon>Bacteria</taxon>
        <taxon>Bacillati</taxon>
        <taxon>Actinomycetota</taxon>
        <taxon>Actinomycetes</taxon>
        <taxon>Streptosporangiales</taxon>
        <taxon>Streptosporangiaceae</taxon>
        <taxon>Herbidospora</taxon>
    </lineage>
</organism>